<dbReference type="OrthoDB" id="6263678at2759"/>
<dbReference type="EMBL" id="CAJFCJ010000006">
    <property type="protein sequence ID" value="CAD5116616.1"/>
    <property type="molecule type" value="Genomic_DNA"/>
</dbReference>
<feature type="compositionally biased region" description="Polar residues" evidence="1">
    <location>
        <begin position="323"/>
        <end position="346"/>
    </location>
</feature>
<feature type="region of interest" description="Disordered" evidence="1">
    <location>
        <begin position="294"/>
        <end position="358"/>
    </location>
</feature>
<keyword evidence="3" id="KW-1185">Reference proteome</keyword>
<evidence type="ECO:0000313" key="3">
    <source>
        <dbReference type="Proteomes" id="UP000549394"/>
    </source>
</evidence>
<organism evidence="2 3">
    <name type="scientific">Dimorphilus gyrociliatus</name>
    <dbReference type="NCBI Taxonomy" id="2664684"/>
    <lineage>
        <taxon>Eukaryota</taxon>
        <taxon>Metazoa</taxon>
        <taxon>Spiralia</taxon>
        <taxon>Lophotrochozoa</taxon>
        <taxon>Annelida</taxon>
        <taxon>Polychaeta</taxon>
        <taxon>Polychaeta incertae sedis</taxon>
        <taxon>Dinophilidae</taxon>
        <taxon>Dimorphilus</taxon>
    </lineage>
</organism>
<proteinExistence type="predicted"/>
<dbReference type="GO" id="GO:0000226">
    <property type="term" value="P:microtubule cytoskeleton organization"/>
    <property type="evidence" value="ECO:0007669"/>
    <property type="project" value="TreeGrafter"/>
</dbReference>
<dbReference type="InterPro" id="IPR029357">
    <property type="entry name" value="SPATA7"/>
</dbReference>
<feature type="compositionally biased region" description="Polar residues" evidence="1">
    <location>
        <begin position="165"/>
        <end position="177"/>
    </location>
</feature>
<accession>A0A7I8VK12</accession>
<dbReference type="PANTHER" id="PTHR14917">
    <property type="entry name" value="SPERMATOGENESIS-ASSOCIATED PROTEIN 7"/>
    <property type="match status" value="1"/>
</dbReference>
<reference evidence="2 3" key="1">
    <citation type="submission" date="2020-08" db="EMBL/GenBank/DDBJ databases">
        <authorList>
            <person name="Hejnol A."/>
        </authorList>
    </citation>
    <scope>NUCLEOTIDE SEQUENCE [LARGE SCALE GENOMIC DNA]</scope>
</reference>
<feature type="region of interest" description="Disordered" evidence="1">
    <location>
        <begin position="157"/>
        <end position="177"/>
    </location>
</feature>
<name>A0A7I8VK12_9ANNE</name>
<evidence type="ECO:0000256" key="1">
    <source>
        <dbReference type="SAM" id="MobiDB-lite"/>
    </source>
</evidence>
<gene>
    <name evidence="2" type="ORF">DGYR_LOCUS5221</name>
</gene>
<protein>
    <submittedName>
        <fullName evidence="2">DgyrCDS5489</fullName>
    </submittedName>
</protein>
<dbReference type="Pfam" id="PF15244">
    <property type="entry name" value="HSD3"/>
    <property type="match status" value="2"/>
</dbReference>
<evidence type="ECO:0000313" key="2">
    <source>
        <dbReference type="EMBL" id="CAD5116616.1"/>
    </source>
</evidence>
<feature type="region of interest" description="Disordered" evidence="1">
    <location>
        <begin position="88"/>
        <end position="114"/>
    </location>
</feature>
<dbReference type="GO" id="GO:0005930">
    <property type="term" value="C:axoneme"/>
    <property type="evidence" value="ECO:0007669"/>
    <property type="project" value="TreeGrafter"/>
</dbReference>
<dbReference type="Proteomes" id="UP000549394">
    <property type="component" value="Unassembled WGS sequence"/>
</dbReference>
<feature type="compositionally biased region" description="Basic and acidic residues" evidence="1">
    <location>
        <begin position="1"/>
        <end position="18"/>
    </location>
</feature>
<sequence>MIVDKEEREKHTKPETLRGHLGLKSSAYAPTSSKFSTQSLVDAHFRAHYDKIAKVKSAIDNKTPKSLVDCPVVRDRIRREVAMGIREDTSVRQQQVSEPRTRTKTSSFSTTHVHGSDRDVLNIQSHKFTEPAAFTPRTLKTKPNVESRLVGMRCYRSGTAGPKYTQRSASRPASSMDETLVSRDLNRQRDSSIPPLDISVDADNYKWLKEQAKNAQVRQKTVNRNAAVHRESNLTQDELKYLDFVHEVTTDILDRGIYTNRMLNQVFESHIQKRKNELSVERMRAELQDLKVNLGVPDDTDHDEGFGHGSTLKRPPQPPPRSARTQSSVMTSVTNDTTAEWTSQTDDLLPTPTPRKNLNHITDYELHLENTEELYEDSD</sequence>
<comment type="caution">
    <text evidence="2">The sequence shown here is derived from an EMBL/GenBank/DDBJ whole genome shotgun (WGS) entry which is preliminary data.</text>
</comment>
<dbReference type="AlphaFoldDB" id="A0A7I8VK12"/>
<dbReference type="PANTHER" id="PTHR14917:SF4">
    <property type="entry name" value="SPERMATOGENESIS-ASSOCIATED 7"/>
    <property type="match status" value="1"/>
</dbReference>
<dbReference type="GO" id="GO:0036064">
    <property type="term" value="C:ciliary basal body"/>
    <property type="evidence" value="ECO:0007669"/>
    <property type="project" value="TreeGrafter"/>
</dbReference>
<feature type="region of interest" description="Disordered" evidence="1">
    <location>
        <begin position="1"/>
        <end position="24"/>
    </location>
</feature>